<proteinExistence type="predicted"/>
<feature type="transmembrane region" description="Helical" evidence="5">
    <location>
        <begin position="299"/>
        <end position="317"/>
    </location>
</feature>
<dbReference type="Proteomes" id="UP000523079">
    <property type="component" value="Unassembled WGS sequence"/>
</dbReference>
<keyword evidence="2 5" id="KW-0812">Transmembrane</keyword>
<feature type="domain" description="Major facilitator superfamily (MFS) profile" evidence="6">
    <location>
        <begin position="22"/>
        <end position="410"/>
    </location>
</feature>
<feature type="transmembrane region" description="Helical" evidence="5">
    <location>
        <begin position="234"/>
        <end position="251"/>
    </location>
</feature>
<dbReference type="Pfam" id="PF07690">
    <property type="entry name" value="MFS_1"/>
    <property type="match status" value="1"/>
</dbReference>
<evidence type="ECO:0000256" key="1">
    <source>
        <dbReference type="ARBA" id="ARBA00004651"/>
    </source>
</evidence>
<sequence length="419" mass="42651">MTSGTDGAPATGTRPAAEVRGAVGATYLAFIATGFAFASWASRIPQVRDHFRLDPAQLGLVLLAIAAGSLIALPLSGVLVSHLGSRRTVRLMAVLDGVALLVVSAGFLLGVPVVVVGLFLFGFGQGAWDVAMNVQGALAERRLGRAIMPRFHAGFSVGTVAGALTGAAMVALRVPVSAHLLVVGVLVAVVVPFGVRRFLPDHDHEPATASALEAAPGPTAVRLHALRAWREPRTVLIGVFVLTFAFAEGTGNDWTSVALIDGYRLPASLGTLGFAVFLAAMTAGRWFGPGLLDRHGRVVVIRVMAGLAVLGVALFVFGQLPVVAFLGLVLWGVGTSLGFPVGMSAGADEPAMAAPRVSVIASVGYCAFLGGPPLVGFLGDHVGVLRAVVVVAALLALAVAITGVTRPPAAAGSTPDPAG</sequence>
<keyword evidence="3 5" id="KW-1133">Transmembrane helix</keyword>
<protein>
    <submittedName>
        <fullName evidence="7">Fucose permease</fullName>
    </submittedName>
</protein>
<name>A0A7W3IVL0_9ACTN</name>
<reference evidence="7 8" key="1">
    <citation type="submission" date="2020-07" db="EMBL/GenBank/DDBJ databases">
        <title>Sequencing the genomes of 1000 actinobacteria strains.</title>
        <authorList>
            <person name="Klenk H.-P."/>
        </authorList>
    </citation>
    <scope>NUCLEOTIDE SEQUENCE [LARGE SCALE GENOMIC DNA]</scope>
    <source>
        <strain evidence="7 8">DSM 100723</strain>
    </source>
</reference>
<feature type="transmembrane region" description="Helical" evidence="5">
    <location>
        <begin position="384"/>
        <end position="404"/>
    </location>
</feature>
<feature type="transmembrane region" description="Helical" evidence="5">
    <location>
        <begin position="60"/>
        <end position="80"/>
    </location>
</feature>
<dbReference type="RefSeq" id="WP_182561636.1">
    <property type="nucleotide sequence ID" value="NZ_JACGWT010000006.1"/>
</dbReference>
<dbReference type="AlphaFoldDB" id="A0A7W3IVL0"/>
<dbReference type="GO" id="GO:0005886">
    <property type="term" value="C:plasma membrane"/>
    <property type="evidence" value="ECO:0007669"/>
    <property type="project" value="UniProtKB-SubCell"/>
</dbReference>
<dbReference type="PANTHER" id="PTHR23514">
    <property type="entry name" value="BYPASS OF STOP CODON PROTEIN 6"/>
    <property type="match status" value="1"/>
</dbReference>
<dbReference type="InterPro" id="IPR011701">
    <property type="entry name" value="MFS"/>
</dbReference>
<dbReference type="InterPro" id="IPR022324">
    <property type="entry name" value="Bacilysin_exporter_BacE_put"/>
</dbReference>
<keyword evidence="4 5" id="KW-0472">Membrane</keyword>
<comment type="caution">
    <text evidence="7">The sequence shown here is derived from an EMBL/GenBank/DDBJ whole genome shotgun (WGS) entry which is preliminary data.</text>
</comment>
<feature type="transmembrane region" description="Helical" evidence="5">
    <location>
        <begin position="357"/>
        <end position="378"/>
    </location>
</feature>
<keyword evidence="8" id="KW-1185">Reference proteome</keyword>
<feature type="transmembrane region" description="Helical" evidence="5">
    <location>
        <begin position="323"/>
        <end position="345"/>
    </location>
</feature>
<evidence type="ECO:0000256" key="4">
    <source>
        <dbReference type="ARBA" id="ARBA00023136"/>
    </source>
</evidence>
<evidence type="ECO:0000313" key="8">
    <source>
        <dbReference type="Proteomes" id="UP000523079"/>
    </source>
</evidence>
<dbReference type="PANTHER" id="PTHR23514:SF13">
    <property type="entry name" value="INNER MEMBRANE PROTEIN YBJJ"/>
    <property type="match status" value="1"/>
</dbReference>
<dbReference type="InterPro" id="IPR036259">
    <property type="entry name" value="MFS_trans_sf"/>
</dbReference>
<feature type="transmembrane region" description="Helical" evidence="5">
    <location>
        <begin position="178"/>
        <end position="195"/>
    </location>
</feature>
<feature type="transmembrane region" description="Helical" evidence="5">
    <location>
        <begin position="100"/>
        <end position="123"/>
    </location>
</feature>
<dbReference type="SUPFAM" id="SSF103473">
    <property type="entry name" value="MFS general substrate transporter"/>
    <property type="match status" value="1"/>
</dbReference>
<dbReference type="InterPro" id="IPR051788">
    <property type="entry name" value="MFS_Transporter"/>
</dbReference>
<evidence type="ECO:0000313" key="7">
    <source>
        <dbReference type="EMBL" id="MBA8796057.1"/>
    </source>
</evidence>
<dbReference type="Gene3D" id="1.20.1250.20">
    <property type="entry name" value="MFS general substrate transporter like domains"/>
    <property type="match status" value="2"/>
</dbReference>
<evidence type="ECO:0000256" key="3">
    <source>
        <dbReference type="ARBA" id="ARBA00022989"/>
    </source>
</evidence>
<feature type="transmembrane region" description="Helical" evidence="5">
    <location>
        <begin position="20"/>
        <end position="40"/>
    </location>
</feature>
<dbReference type="CDD" id="cd17393">
    <property type="entry name" value="MFS_MosC_like"/>
    <property type="match status" value="1"/>
</dbReference>
<evidence type="ECO:0000259" key="6">
    <source>
        <dbReference type="PROSITE" id="PS50850"/>
    </source>
</evidence>
<dbReference type="InterPro" id="IPR020846">
    <property type="entry name" value="MFS_dom"/>
</dbReference>
<dbReference type="PRINTS" id="PR01988">
    <property type="entry name" value="EXPORTERBACE"/>
</dbReference>
<organism evidence="7 8">
    <name type="scientific">Microlunatus kandeliicorticis</name>
    <dbReference type="NCBI Taxonomy" id="1759536"/>
    <lineage>
        <taxon>Bacteria</taxon>
        <taxon>Bacillati</taxon>
        <taxon>Actinomycetota</taxon>
        <taxon>Actinomycetes</taxon>
        <taxon>Propionibacteriales</taxon>
        <taxon>Propionibacteriaceae</taxon>
        <taxon>Microlunatus</taxon>
    </lineage>
</organism>
<gene>
    <name evidence="7" type="ORF">FHX74_003698</name>
</gene>
<evidence type="ECO:0000256" key="2">
    <source>
        <dbReference type="ARBA" id="ARBA00022692"/>
    </source>
</evidence>
<accession>A0A7W3IVL0</accession>
<evidence type="ECO:0000256" key="5">
    <source>
        <dbReference type="SAM" id="Phobius"/>
    </source>
</evidence>
<feature type="transmembrane region" description="Helical" evidence="5">
    <location>
        <begin position="263"/>
        <end position="287"/>
    </location>
</feature>
<dbReference type="EMBL" id="JACGWT010000006">
    <property type="protein sequence ID" value="MBA8796057.1"/>
    <property type="molecule type" value="Genomic_DNA"/>
</dbReference>
<comment type="subcellular location">
    <subcellularLocation>
        <location evidence="1">Cell membrane</location>
        <topology evidence="1">Multi-pass membrane protein</topology>
    </subcellularLocation>
</comment>
<dbReference type="PROSITE" id="PS50850">
    <property type="entry name" value="MFS"/>
    <property type="match status" value="1"/>
</dbReference>
<dbReference type="GO" id="GO:0022857">
    <property type="term" value="F:transmembrane transporter activity"/>
    <property type="evidence" value="ECO:0007669"/>
    <property type="project" value="InterPro"/>
</dbReference>